<proteinExistence type="predicted"/>
<dbReference type="Pfam" id="PF01370">
    <property type="entry name" value="Epimerase"/>
    <property type="match status" value="1"/>
</dbReference>
<dbReference type="SUPFAM" id="SSF51735">
    <property type="entry name" value="NAD(P)-binding Rossmann-fold domains"/>
    <property type="match status" value="1"/>
</dbReference>
<dbReference type="Gene3D" id="3.40.50.720">
    <property type="entry name" value="NAD(P)-binding Rossmann-like Domain"/>
    <property type="match status" value="1"/>
</dbReference>
<dbReference type="AlphaFoldDB" id="A0A5E4VR24"/>
<dbReference type="Proteomes" id="UP000343317">
    <property type="component" value="Unassembled WGS sequence"/>
</dbReference>
<dbReference type="RefSeq" id="WP_150621014.1">
    <property type="nucleotide sequence ID" value="NZ_CABPSM010000007.1"/>
</dbReference>
<dbReference type="EMBL" id="CABPSM010000007">
    <property type="protein sequence ID" value="VVE13996.1"/>
    <property type="molecule type" value="Genomic_DNA"/>
</dbReference>
<organism evidence="2 3">
    <name type="scientific">Pandoraea horticolens</name>
    <dbReference type="NCBI Taxonomy" id="2508298"/>
    <lineage>
        <taxon>Bacteria</taxon>
        <taxon>Pseudomonadati</taxon>
        <taxon>Pseudomonadota</taxon>
        <taxon>Betaproteobacteria</taxon>
        <taxon>Burkholderiales</taxon>
        <taxon>Burkholderiaceae</taxon>
        <taxon>Pandoraea</taxon>
    </lineage>
</organism>
<keyword evidence="3" id="KW-1185">Reference proteome</keyword>
<accession>A0A5E4VR24</accession>
<sequence>MPKAVILGGTGQIGLAAASHLVQAGWNITVVSRNPKPLPSGYCSIAADARDVEALLATIDCDTDLLLSCVAFEPTDAQCLAQAGRGVGRIVAISSASVYCDAEGRTLDEAPACGFPHFSLPLSERSPTVAPGPATYSTRKVAMEDTLLSQATCPVTILRPCAIHGPESKHAREWWFVKRLLDGRSKIPLAFGGLSRFQTTSVAAIVDAVVRAMAGDLPAIVNVSDADCPTVAQIGQAIMEVIGVHAELIGLPSTPCYPPTLGASPWSIPRPLILSSAGGMRTTYAQSVGPAVKWLVEHVRNDNWHVRLPQLSAYPTPQFDYEADERACRLSGAVPLAIYK</sequence>
<protein>
    <recommendedName>
        <fullName evidence="1">NAD-dependent epimerase/dehydratase domain-containing protein</fullName>
    </recommendedName>
</protein>
<feature type="domain" description="NAD-dependent epimerase/dehydratase" evidence="1">
    <location>
        <begin position="5"/>
        <end position="223"/>
    </location>
</feature>
<evidence type="ECO:0000259" key="1">
    <source>
        <dbReference type="Pfam" id="PF01370"/>
    </source>
</evidence>
<dbReference type="PANTHER" id="PTHR43245">
    <property type="entry name" value="BIFUNCTIONAL POLYMYXIN RESISTANCE PROTEIN ARNA"/>
    <property type="match status" value="1"/>
</dbReference>
<dbReference type="InterPro" id="IPR036291">
    <property type="entry name" value="NAD(P)-bd_dom_sf"/>
</dbReference>
<reference evidence="2 3" key="1">
    <citation type="submission" date="2019-08" db="EMBL/GenBank/DDBJ databases">
        <authorList>
            <person name="Peeters C."/>
        </authorList>
    </citation>
    <scope>NUCLEOTIDE SEQUENCE [LARGE SCALE GENOMIC DNA]</scope>
    <source>
        <strain evidence="2 3">LMG 31112</strain>
    </source>
</reference>
<dbReference type="InterPro" id="IPR050177">
    <property type="entry name" value="Lipid_A_modif_metabolic_enz"/>
</dbReference>
<dbReference type="PANTHER" id="PTHR43245:SF13">
    <property type="entry name" value="UDP-D-APIOSE_UDP-D-XYLOSE SYNTHASE 2"/>
    <property type="match status" value="1"/>
</dbReference>
<name>A0A5E4VR24_9BURK</name>
<evidence type="ECO:0000313" key="2">
    <source>
        <dbReference type="EMBL" id="VVE13996.1"/>
    </source>
</evidence>
<gene>
    <name evidence="2" type="ORF">PHO31112_02776</name>
</gene>
<evidence type="ECO:0000313" key="3">
    <source>
        <dbReference type="Proteomes" id="UP000343317"/>
    </source>
</evidence>
<dbReference type="InterPro" id="IPR001509">
    <property type="entry name" value="Epimerase_deHydtase"/>
</dbReference>